<dbReference type="GO" id="GO:0005829">
    <property type="term" value="C:cytosol"/>
    <property type="evidence" value="ECO:0007669"/>
    <property type="project" value="TreeGrafter"/>
</dbReference>
<dbReference type="CDD" id="cd02037">
    <property type="entry name" value="Mrp_NBP35"/>
    <property type="match status" value="1"/>
</dbReference>
<evidence type="ECO:0000256" key="9">
    <source>
        <dbReference type="HAMAP-Rule" id="MF_02040"/>
    </source>
</evidence>
<dbReference type="GO" id="GO:0046872">
    <property type="term" value="F:metal ion binding"/>
    <property type="evidence" value="ECO:0007669"/>
    <property type="project" value="UniProtKB-KW"/>
</dbReference>
<proteinExistence type="inferred from homology"/>
<dbReference type="OrthoDB" id="9809679at2"/>
<dbReference type="SUPFAM" id="SSF52540">
    <property type="entry name" value="P-loop containing nucleoside triphosphate hydrolases"/>
    <property type="match status" value="1"/>
</dbReference>
<dbReference type="Pfam" id="PF01883">
    <property type="entry name" value="FeS_assembly_P"/>
    <property type="match status" value="1"/>
</dbReference>
<comment type="similarity">
    <text evidence="2">In the C-terminal section; belongs to the Mrp/NBP35 ATP-binding proteins family.</text>
</comment>
<dbReference type="InterPro" id="IPR002744">
    <property type="entry name" value="MIP18-like"/>
</dbReference>
<dbReference type="SUPFAM" id="SSF117916">
    <property type="entry name" value="Fe-S cluster assembly (FSCA) domain-like"/>
    <property type="match status" value="1"/>
</dbReference>
<dbReference type="InterPro" id="IPR033756">
    <property type="entry name" value="YlxH/NBP35"/>
</dbReference>
<dbReference type="PANTHER" id="PTHR42961">
    <property type="entry name" value="IRON-SULFUR PROTEIN NUBPL"/>
    <property type="match status" value="1"/>
</dbReference>
<feature type="domain" description="MIP18 family-like" evidence="10">
    <location>
        <begin position="26"/>
        <end position="95"/>
    </location>
</feature>
<evidence type="ECO:0000313" key="11">
    <source>
        <dbReference type="EMBL" id="TKB57501.1"/>
    </source>
</evidence>
<dbReference type="GO" id="GO:0051539">
    <property type="term" value="F:4 iron, 4 sulfur cluster binding"/>
    <property type="evidence" value="ECO:0007669"/>
    <property type="project" value="TreeGrafter"/>
</dbReference>
<comment type="subunit">
    <text evidence="9">Homodimer.</text>
</comment>
<dbReference type="Gene3D" id="3.40.50.300">
    <property type="entry name" value="P-loop containing nucleotide triphosphate hydrolases"/>
    <property type="match status" value="1"/>
</dbReference>
<gene>
    <name evidence="11" type="primary">apbC</name>
    <name evidence="11" type="ORF">FCL42_04310</name>
</gene>
<evidence type="ECO:0000256" key="2">
    <source>
        <dbReference type="ARBA" id="ARBA00008205"/>
    </source>
</evidence>
<comment type="similarity">
    <text evidence="8 9">Belongs to the Mrp/NBP35 ATP-binding proteins family.</text>
</comment>
<keyword evidence="5 9" id="KW-0067">ATP-binding</keyword>
<evidence type="ECO:0000313" key="12">
    <source>
        <dbReference type="Proteomes" id="UP000305675"/>
    </source>
</evidence>
<keyword evidence="12" id="KW-1185">Reference proteome</keyword>
<dbReference type="Gene3D" id="3.30.300.130">
    <property type="entry name" value="Fe-S cluster assembly (FSCA)"/>
    <property type="match status" value="1"/>
</dbReference>
<keyword evidence="9" id="KW-0378">Hydrolase</keyword>
<comment type="function">
    <text evidence="9">Binds and transfers iron-sulfur (Fe-S) clusters to target apoproteins. Can hydrolyze ATP.</text>
</comment>
<reference evidence="11 12" key="1">
    <citation type="submission" date="2019-04" db="EMBL/GenBank/DDBJ databases">
        <authorList>
            <person name="Hwang J.C."/>
        </authorList>
    </citation>
    <scope>NUCLEOTIDE SEQUENCE [LARGE SCALE GENOMIC DNA]</scope>
    <source>
        <strain evidence="11 12">IMCC35002</strain>
    </source>
</reference>
<evidence type="ECO:0000256" key="5">
    <source>
        <dbReference type="ARBA" id="ARBA00022840"/>
    </source>
</evidence>
<dbReference type="GO" id="GO:0016226">
    <property type="term" value="P:iron-sulfur cluster assembly"/>
    <property type="evidence" value="ECO:0007669"/>
    <property type="project" value="InterPro"/>
</dbReference>
<dbReference type="NCBIfam" id="NF008669">
    <property type="entry name" value="PRK11670.1"/>
    <property type="match status" value="1"/>
</dbReference>
<dbReference type="Proteomes" id="UP000305675">
    <property type="component" value="Unassembled WGS sequence"/>
</dbReference>
<evidence type="ECO:0000256" key="4">
    <source>
        <dbReference type="ARBA" id="ARBA00022741"/>
    </source>
</evidence>
<keyword evidence="6 9" id="KW-0408">Iron</keyword>
<evidence type="ECO:0000256" key="6">
    <source>
        <dbReference type="ARBA" id="ARBA00023004"/>
    </source>
</evidence>
<dbReference type="AlphaFoldDB" id="A0A4U1BQY6"/>
<comment type="similarity">
    <text evidence="1">In the N-terminal section; belongs to the MIP18 family.</text>
</comment>
<keyword evidence="7 9" id="KW-0411">Iron-sulfur</keyword>
<evidence type="ECO:0000256" key="3">
    <source>
        <dbReference type="ARBA" id="ARBA00022723"/>
    </source>
</evidence>
<dbReference type="InterPro" id="IPR019591">
    <property type="entry name" value="Mrp/NBP35_ATP-bd"/>
</dbReference>
<protein>
    <recommendedName>
        <fullName evidence="9">Iron-sulfur cluster carrier protein</fullName>
    </recommendedName>
</protein>
<evidence type="ECO:0000256" key="1">
    <source>
        <dbReference type="ARBA" id="ARBA00007352"/>
    </source>
</evidence>
<dbReference type="PROSITE" id="PS01215">
    <property type="entry name" value="MRP"/>
    <property type="match status" value="1"/>
</dbReference>
<dbReference type="HAMAP" id="MF_02040">
    <property type="entry name" value="Mrp_NBP35"/>
    <property type="match status" value="1"/>
</dbReference>
<feature type="binding site" evidence="9">
    <location>
        <begin position="125"/>
        <end position="132"/>
    </location>
    <ligand>
        <name>ATP</name>
        <dbReference type="ChEBI" id="CHEBI:30616"/>
    </ligand>
</feature>
<accession>A0A4U1BQY6</accession>
<dbReference type="Pfam" id="PF10609">
    <property type="entry name" value="ParA"/>
    <property type="match status" value="1"/>
</dbReference>
<name>A0A4U1BQY6_9GAMM</name>
<dbReference type="FunFam" id="3.40.50.300:FF:000418">
    <property type="entry name" value="Iron-sulfur cluster carrier protein"/>
    <property type="match status" value="1"/>
</dbReference>
<dbReference type="GO" id="GO:0005524">
    <property type="term" value="F:ATP binding"/>
    <property type="evidence" value="ECO:0007669"/>
    <property type="project" value="UniProtKB-UniRule"/>
</dbReference>
<evidence type="ECO:0000256" key="7">
    <source>
        <dbReference type="ARBA" id="ARBA00023014"/>
    </source>
</evidence>
<dbReference type="InterPro" id="IPR000808">
    <property type="entry name" value="Mrp-like_CS"/>
</dbReference>
<dbReference type="PANTHER" id="PTHR42961:SF2">
    <property type="entry name" value="IRON-SULFUR PROTEIN NUBPL"/>
    <property type="match status" value="1"/>
</dbReference>
<sequence>MSPGVKIVTENSENPLDNRLSPQLSQSVLSALAKVHDPLLNQSILDAGIVRRMQMDGECLALNLVYPYPCRSQYPEKVQEITQAVAGIDGIEEVECSVDLAVPVIETAVGDAIAGVKNVVAVSSGKGGVGKSTTAVNLALALAYEGARVGILDADIYGPSIPLMLGVSDFQPVSVDGKTMEPAVAHGIAANSIGFMVGEEQATVWRGPMAAGALIQMMNETNWPDLDYLVIDMPPGTGDIQLTLSQKVPVVGAVVVTTPQEVATLDARKGISMFNKVNIPVLGIVENMSYHLCSQCGSKEHPFGQGGGQATAERYGVELLGELPLNVAVREAVDQGKPSVAANPEDDISKQYIAIARETAAAMVRLSKPLELEIEISDD</sequence>
<evidence type="ECO:0000259" key="10">
    <source>
        <dbReference type="Pfam" id="PF01883"/>
    </source>
</evidence>
<dbReference type="InterPro" id="IPR034904">
    <property type="entry name" value="FSCA_dom_sf"/>
</dbReference>
<organism evidence="11 12">
    <name type="scientific">Ferrimonas aestuarii</name>
    <dbReference type="NCBI Taxonomy" id="2569539"/>
    <lineage>
        <taxon>Bacteria</taxon>
        <taxon>Pseudomonadati</taxon>
        <taxon>Pseudomonadota</taxon>
        <taxon>Gammaproteobacteria</taxon>
        <taxon>Alteromonadales</taxon>
        <taxon>Ferrimonadaceae</taxon>
        <taxon>Ferrimonas</taxon>
    </lineage>
</organism>
<evidence type="ECO:0000256" key="8">
    <source>
        <dbReference type="ARBA" id="ARBA00024036"/>
    </source>
</evidence>
<dbReference type="GO" id="GO:0016887">
    <property type="term" value="F:ATP hydrolysis activity"/>
    <property type="evidence" value="ECO:0007669"/>
    <property type="project" value="UniProtKB-UniRule"/>
</dbReference>
<dbReference type="EMBL" id="SWCJ01000002">
    <property type="protein sequence ID" value="TKB57501.1"/>
    <property type="molecule type" value="Genomic_DNA"/>
</dbReference>
<keyword evidence="3 9" id="KW-0479">Metal-binding</keyword>
<dbReference type="GO" id="GO:0140663">
    <property type="term" value="F:ATP-dependent FeS chaperone activity"/>
    <property type="evidence" value="ECO:0007669"/>
    <property type="project" value="InterPro"/>
</dbReference>
<keyword evidence="4 9" id="KW-0547">Nucleotide-binding</keyword>
<comment type="caution">
    <text evidence="11">The sequence shown here is derived from an EMBL/GenBank/DDBJ whole genome shotgun (WGS) entry which is preliminary data.</text>
</comment>
<dbReference type="InterPro" id="IPR044304">
    <property type="entry name" value="NUBPL-like"/>
</dbReference>
<dbReference type="InterPro" id="IPR027417">
    <property type="entry name" value="P-loop_NTPase"/>
</dbReference>